<dbReference type="AlphaFoldDB" id="A0A382JZX6"/>
<proteinExistence type="predicted"/>
<protein>
    <submittedName>
        <fullName evidence="1">Uncharacterized protein</fullName>
    </submittedName>
</protein>
<dbReference type="EMBL" id="UINC01077420">
    <property type="protein sequence ID" value="SVC17528.1"/>
    <property type="molecule type" value="Genomic_DNA"/>
</dbReference>
<name>A0A382JZX6_9ZZZZ</name>
<accession>A0A382JZX6</accession>
<dbReference type="PROSITE" id="PS51257">
    <property type="entry name" value="PROKAR_LIPOPROTEIN"/>
    <property type="match status" value="1"/>
</dbReference>
<reference evidence="1" key="1">
    <citation type="submission" date="2018-05" db="EMBL/GenBank/DDBJ databases">
        <authorList>
            <person name="Lanie J.A."/>
            <person name="Ng W.-L."/>
            <person name="Kazmierczak K.M."/>
            <person name="Andrzejewski T.M."/>
            <person name="Davidsen T.M."/>
            <person name="Wayne K.J."/>
            <person name="Tettelin H."/>
            <person name="Glass J.I."/>
            <person name="Rusch D."/>
            <person name="Podicherti R."/>
            <person name="Tsui H.-C.T."/>
            <person name="Winkler M.E."/>
        </authorList>
    </citation>
    <scope>NUCLEOTIDE SEQUENCE</scope>
</reference>
<organism evidence="1">
    <name type="scientific">marine metagenome</name>
    <dbReference type="NCBI Taxonomy" id="408172"/>
    <lineage>
        <taxon>unclassified sequences</taxon>
        <taxon>metagenomes</taxon>
        <taxon>ecological metagenomes</taxon>
    </lineage>
</organism>
<sequence length="170" mass="19601">MLLRLKIEIVGAFFVSILSLFFSGCYSQTSISGEINRLSYRSHLGKATSFGFQEISRQTLSKYGYTIDRYDNRSSYLTIETIWKLRQPTTSEIVNGFTDSKTQIIISANLERSATSKFTADLFNCSMEIKNMVFNGSHWVEYYNSPELKSSIDKIAKDLKDEYLLNMRQF</sequence>
<gene>
    <name evidence="1" type="ORF">METZ01_LOCUS270382</name>
</gene>
<evidence type="ECO:0000313" key="1">
    <source>
        <dbReference type="EMBL" id="SVC17528.1"/>
    </source>
</evidence>